<accession>A0A1J5R3F3</accession>
<reference evidence="1" key="1">
    <citation type="submission" date="2016-10" db="EMBL/GenBank/DDBJ databases">
        <title>Sequence of Gallionella enrichment culture.</title>
        <authorList>
            <person name="Poehlein A."/>
            <person name="Muehling M."/>
            <person name="Daniel R."/>
        </authorList>
    </citation>
    <scope>NUCLEOTIDE SEQUENCE</scope>
</reference>
<sequence length="199" mass="20957">MTGVVDLVFPLSGATIAPDYALLLWRSLRLTVPWLDDEPAAGILPISGASVGDGVLYLGHRAQLTLRLPLARLADADALCGRQLDLNGAVSIGQAHQRALRPQPAQYSPFVALASTSEEDFVAECGRRLEEIGIAARLICGRARTMRGEAGAISGFSLMLHGLTAEHALRLQTLGLGDGRKLGCGIFVPHKTATAVGTP</sequence>
<name>A0A1J5R3F3_9ZZZZ</name>
<keyword evidence="1" id="KW-0255">Endonuclease</keyword>
<dbReference type="AlphaFoldDB" id="A0A1J5R3F3"/>
<evidence type="ECO:0000313" key="1">
    <source>
        <dbReference type="EMBL" id="OIQ90504.1"/>
    </source>
</evidence>
<dbReference type="EC" id="3.1.-.-" evidence="1"/>
<dbReference type="Pfam" id="PF09559">
    <property type="entry name" value="Cas6"/>
    <property type="match status" value="1"/>
</dbReference>
<comment type="caution">
    <text evidence="1">The sequence shown here is derived from an EMBL/GenBank/DDBJ whole genome shotgun (WGS) entry which is preliminary data.</text>
</comment>
<dbReference type="EMBL" id="MLJW01000289">
    <property type="protein sequence ID" value="OIQ90504.1"/>
    <property type="molecule type" value="Genomic_DNA"/>
</dbReference>
<gene>
    <name evidence="1" type="primary">cas6_4</name>
    <name evidence="1" type="ORF">GALL_275840</name>
</gene>
<keyword evidence="1" id="KW-0378">Hydrolase</keyword>
<organism evidence="1">
    <name type="scientific">mine drainage metagenome</name>
    <dbReference type="NCBI Taxonomy" id="410659"/>
    <lineage>
        <taxon>unclassified sequences</taxon>
        <taxon>metagenomes</taxon>
        <taxon>ecological metagenomes</taxon>
    </lineage>
</organism>
<proteinExistence type="predicted"/>
<keyword evidence="1" id="KW-0540">Nuclease</keyword>
<dbReference type="GO" id="GO:0004519">
    <property type="term" value="F:endonuclease activity"/>
    <property type="evidence" value="ECO:0007669"/>
    <property type="project" value="UniProtKB-KW"/>
</dbReference>
<dbReference type="InterPro" id="IPR014174">
    <property type="entry name" value="CRISPR-assoc_prot_Cas6/Cmx6"/>
</dbReference>
<dbReference type="NCBIfam" id="TIGR02807">
    <property type="entry name" value="cas6_cmx6"/>
    <property type="match status" value="1"/>
</dbReference>
<protein>
    <submittedName>
        <fullName evidence="1">CRISPR-associated endonuclease Cas6</fullName>
        <ecNumber evidence="1">3.1.-.-</ecNumber>
    </submittedName>
</protein>
<dbReference type="GO" id="GO:0016787">
    <property type="term" value="F:hydrolase activity"/>
    <property type="evidence" value="ECO:0007669"/>
    <property type="project" value="UniProtKB-KW"/>
</dbReference>